<protein>
    <submittedName>
        <fullName evidence="2">Uncharacterized protein</fullName>
    </submittedName>
</protein>
<feature type="region of interest" description="Disordered" evidence="1">
    <location>
        <begin position="89"/>
        <end position="109"/>
    </location>
</feature>
<gene>
    <name evidence="2" type="ORF">ONB1V03_LOCUS8541</name>
</gene>
<organism evidence="2">
    <name type="scientific">Oppiella nova</name>
    <dbReference type="NCBI Taxonomy" id="334625"/>
    <lineage>
        <taxon>Eukaryota</taxon>
        <taxon>Metazoa</taxon>
        <taxon>Ecdysozoa</taxon>
        <taxon>Arthropoda</taxon>
        <taxon>Chelicerata</taxon>
        <taxon>Arachnida</taxon>
        <taxon>Acari</taxon>
        <taxon>Acariformes</taxon>
        <taxon>Sarcoptiformes</taxon>
        <taxon>Oribatida</taxon>
        <taxon>Brachypylina</taxon>
        <taxon>Oppioidea</taxon>
        <taxon>Oppiidae</taxon>
        <taxon>Oppiella</taxon>
    </lineage>
</organism>
<proteinExistence type="predicted"/>
<keyword evidence="3" id="KW-1185">Reference proteome</keyword>
<dbReference type="EMBL" id="OC919740">
    <property type="protein sequence ID" value="CAD7651873.1"/>
    <property type="molecule type" value="Genomic_DNA"/>
</dbReference>
<name>A0A7R9M1K7_9ACAR</name>
<feature type="compositionally biased region" description="Low complexity" evidence="1">
    <location>
        <begin position="97"/>
        <end position="109"/>
    </location>
</feature>
<reference evidence="2" key="1">
    <citation type="submission" date="2020-11" db="EMBL/GenBank/DDBJ databases">
        <authorList>
            <person name="Tran Van P."/>
        </authorList>
    </citation>
    <scope>NUCLEOTIDE SEQUENCE</scope>
</reference>
<evidence type="ECO:0000313" key="3">
    <source>
        <dbReference type="Proteomes" id="UP000728032"/>
    </source>
</evidence>
<dbReference type="EMBL" id="CAJPVJ010004915">
    <property type="protein sequence ID" value="CAG2169057.1"/>
    <property type="molecule type" value="Genomic_DNA"/>
</dbReference>
<dbReference type="Proteomes" id="UP000728032">
    <property type="component" value="Unassembled WGS sequence"/>
</dbReference>
<evidence type="ECO:0000256" key="1">
    <source>
        <dbReference type="SAM" id="MobiDB-lite"/>
    </source>
</evidence>
<feature type="non-terminal residue" evidence="2">
    <location>
        <position position="109"/>
    </location>
</feature>
<accession>A0A7R9M1K7</accession>
<evidence type="ECO:0000313" key="2">
    <source>
        <dbReference type="EMBL" id="CAD7651873.1"/>
    </source>
</evidence>
<feature type="region of interest" description="Disordered" evidence="1">
    <location>
        <begin position="1"/>
        <end position="20"/>
    </location>
</feature>
<sequence length="109" mass="12341">MDGPIDGSNGLVFGPTLSDEISPPIDPQSHHYCSTYICCSRSSPLIVDTERYERKAHEWPVGGQLQPLVVFIRQETRLESYRPLFRQPLWGPPQPYPYYSGPQMSGPYG</sequence>
<dbReference type="AlphaFoldDB" id="A0A7R9M1K7"/>